<evidence type="ECO:0000313" key="1">
    <source>
        <dbReference type="EMBL" id="MBX31944.1"/>
    </source>
</evidence>
<accession>A0A2P2MNY6</accession>
<organism evidence="1">
    <name type="scientific">Rhizophora mucronata</name>
    <name type="common">Asiatic mangrove</name>
    <dbReference type="NCBI Taxonomy" id="61149"/>
    <lineage>
        <taxon>Eukaryota</taxon>
        <taxon>Viridiplantae</taxon>
        <taxon>Streptophyta</taxon>
        <taxon>Embryophyta</taxon>
        <taxon>Tracheophyta</taxon>
        <taxon>Spermatophyta</taxon>
        <taxon>Magnoliopsida</taxon>
        <taxon>eudicotyledons</taxon>
        <taxon>Gunneridae</taxon>
        <taxon>Pentapetalae</taxon>
        <taxon>rosids</taxon>
        <taxon>fabids</taxon>
        <taxon>Malpighiales</taxon>
        <taxon>Rhizophoraceae</taxon>
        <taxon>Rhizophora</taxon>
    </lineage>
</organism>
<sequence>MWIVLQRIKALCC</sequence>
<reference evidence="1" key="1">
    <citation type="submission" date="2018-02" db="EMBL/GenBank/DDBJ databases">
        <title>Rhizophora mucronata_Transcriptome.</title>
        <authorList>
            <person name="Meera S.P."/>
            <person name="Sreeshan A."/>
            <person name="Augustine A."/>
        </authorList>
    </citation>
    <scope>NUCLEOTIDE SEQUENCE</scope>
    <source>
        <tissue evidence="1">Leaf</tissue>
    </source>
</reference>
<protein>
    <submittedName>
        <fullName evidence="1">Uncharacterized protein</fullName>
    </submittedName>
</protein>
<proteinExistence type="predicted"/>
<dbReference type="EMBL" id="GGEC01051460">
    <property type="protein sequence ID" value="MBX31944.1"/>
    <property type="molecule type" value="Transcribed_RNA"/>
</dbReference>
<name>A0A2P2MNY6_RHIMU</name>